<accession>A0A518GYV8</accession>
<dbReference type="Proteomes" id="UP000317835">
    <property type="component" value="Chromosome"/>
</dbReference>
<keyword evidence="1" id="KW-0812">Transmembrane</keyword>
<feature type="transmembrane region" description="Helical" evidence="1">
    <location>
        <begin position="320"/>
        <end position="340"/>
    </location>
</feature>
<evidence type="ECO:0000313" key="3">
    <source>
        <dbReference type="Proteomes" id="UP000317835"/>
    </source>
</evidence>
<gene>
    <name evidence="2" type="ORF">ElP_16650</name>
</gene>
<reference evidence="2 3" key="1">
    <citation type="submission" date="2019-02" db="EMBL/GenBank/DDBJ databases">
        <title>Deep-cultivation of Planctomycetes and their phenomic and genomic characterization uncovers novel biology.</title>
        <authorList>
            <person name="Wiegand S."/>
            <person name="Jogler M."/>
            <person name="Boedeker C."/>
            <person name="Pinto D."/>
            <person name="Vollmers J."/>
            <person name="Rivas-Marin E."/>
            <person name="Kohn T."/>
            <person name="Peeters S.H."/>
            <person name="Heuer A."/>
            <person name="Rast P."/>
            <person name="Oberbeckmann S."/>
            <person name="Bunk B."/>
            <person name="Jeske O."/>
            <person name="Meyerdierks A."/>
            <person name="Storesund J.E."/>
            <person name="Kallscheuer N."/>
            <person name="Luecker S."/>
            <person name="Lage O.M."/>
            <person name="Pohl T."/>
            <person name="Merkel B.J."/>
            <person name="Hornburger P."/>
            <person name="Mueller R.-W."/>
            <person name="Bruemmer F."/>
            <person name="Labrenz M."/>
            <person name="Spormann A.M."/>
            <person name="Op den Camp H."/>
            <person name="Overmann J."/>
            <person name="Amann R."/>
            <person name="Jetten M.S.M."/>
            <person name="Mascher T."/>
            <person name="Medema M.H."/>
            <person name="Devos D.P."/>
            <person name="Kaster A.-K."/>
            <person name="Ovreas L."/>
            <person name="Rohde M."/>
            <person name="Galperin M.Y."/>
            <person name="Jogler C."/>
        </authorList>
    </citation>
    <scope>NUCLEOTIDE SEQUENCE [LARGE SCALE GENOMIC DNA]</scope>
    <source>
        <strain evidence="2 3">ElP</strain>
    </source>
</reference>
<dbReference type="RefSeq" id="WP_145268179.1">
    <property type="nucleotide sequence ID" value="NZ_CP036426.1"/>
</dbReference>
<evidence type="ECO:0000313" key="2">
    <source>
        <dbReference type="EMBL" id="QDV33786.1"/>
    </source>
</evidence>
<name>A0A518GYV8_9BACT</name>
<keyword evidence="1" id="KW-0472">Membrane</keyword>
<feature type="transmembrane region" description="Helical" evidence="1">
    <location>
        <begin position="346"/>
        <end position="366"/>
    </location>
</feature>
<sequence>MSSVLHRRIEFDPLVRWMNRQFQSPGRLTWLIVIAGAIVRLVVYARHRDYWLDEGSLAGNIIGIPPFAPPETLAGAQLAPPGFLAVERSIASILGGSPDALRLFPLVVGIAALVGFRSVAIRALTGPAVPIAVATFALSDDLIYYSDELKPYIVDAAVGVGAIGVGLGVIGDRRRPWGRPVAAASGAIAPWFSFASGFLLPAVSLAWLASAIRRKDRRDLAWALGSGTLWASSGLGSLAVSRRMLGRSDVMLGAFWDFAFLPIPPRSPEEWAQLARHALNVFAGPGRVALPFGPAVSASLSLCLAVAGAVLLAMGGRKAFLALLLLPGAMNVVASGARLYPFHGRLILYLAPSLLLLIAVALGAIYGRLPSRWLRVALLVVVLVVPAFEALTHMSDPYLRAFDPHGDLRPDPF</sequence>
<organism evidence="2 3">
    <name type="scientific">Tautonia plasticadhaerens</name>
    <dbReference type="NCBI Taxonomy" id="2527974"/>
    <lineage>
        <taxon>Bacteria</taxon>
        <taxon>Pseudomonadati</taxon>
        <taxon>Planctomycetota</taxon>
        <taxon>Planctomycetia</taxon>
        <taxon>Isosphaerales</taxon>
        <taxon>Isosphaeraceae</taxon>
        <taxon>Tautonia</taxon>
    </lineage>
</organism>
<feature type="transmembrane region" description="Helical" evidence="1">
    <location>
        <begin position="373"/>
        <end position="391"/>
    </location>
</feature>
<feature type="transmembrane region" description="Helical" evidence="1">
    <location>
        <begin position="220"/>
        <end position="240"/>
    </location>
</feature>
<evidence type="ECO:0000256" key="1">
    <source>
        <dbReference type="SAM" id="Phobius"/>
    </source>
</evidence>
<feature type="transmembrane region" description="Helical" evidence="1">
    <location>
        <begin position="152"/>
        <end position="171"/>
    </location>
</feature>
<dbReference type="OrthoDB" id="8874072at2"/>
<keyword evidence="1" id="KW-1133">Transmembrane helix</keyword>
<feature type="transmembrane region" description="Helical" evidence="1">
    <location>
        <begin position="28"/>
        <end position="45"/>
    </location>
</feature>
<evidence type="ECO:0008006" key="4">
    <source>
        <dbReference type="Google" id="ProtNLM"/>
    </source>
</evidence>
<feature type="transmembrane region" description="Helical" evidence="1">
    <location>
        <begin position="191"/>
        <end position="208"/>
    </location>
</feature>
<dbReference type="AlphaFoldDB" id="A0A518GYV8"/>
<keyword evidence="3" id="KW-1185">Reference proteome</keyword>
<dbReference type="EMBL" id="CP036426">
    <property type="protein sequence ID" value="QDV33786.1"/>
    <property type="molecule type" value="Genomic_DNA"/>
</dbReference>
<protein>
    <recommendedName>
        <fullName evidence="4">Glycosyltransferase RgtA/B/C/D-like domain-containing protein</fullName>
    </recommendedName>
</protein>
<proteinExistence type="predicted"/>
<feature type="transmembrane region" description="Helical" evidence="1">
    <location>
        <begin position="292"/>
        <end position="313"/>
    </location>
</feature>
<dbReference type="KEGG" id="tpla:ElP_16650"/>